<proteinExistence type="inferred from homology"/>
<dbReference type="Proteomes" id="UP000589738">
    <property type="component" value="Unassembled WGS sequence"/>
</dbReference>
<dbReference type="SUPFAM" id="SSF54001">
    <property type="entry name" value="Cysteine proteinases"/>
    <property type="match status" value="1"/>
</dbReference>
<evidence type="ECO:0000256" key="2">
    <source>
        <dbReference type="RuleBase" id="RU003452"/>
    </source>
</evidence>
<organism evidence="3 4">
    <name type="scientific">Chryseobacterium shigense</name>
    <dbReference type="NCBI Taxonomy" id="297244"/>
    <lineage>
        <taxon>Bacteria</taxon>
        <taxon>Pseudomonadati</taxon>
        <taxon>Bacteroidota</taxon>
        <taxon>Flavobacteriia</taxon>
        <taxon>Flavobacteriales</taxon>
        <taxon>Weeksellaceae</taxon>
        <taxon>Chryseobacterium group</taxon>
        <taxon>Chryseobacterium</taxon>
    </lineage>
</organism>
<dbReference type="InterPro" id="IPR038765">
    <property type="entry name" value="Papain-like_cys_pep_sf"/>
</dbReference>
<dbReference type="PRINTS" id="PR01543">
    <property type="entry name" value="ANATRNSFRASE"/>
</dbReference>
<sequence length="280" mass="32341">MENNELDLYFKRIEAGISLENTGKLQLLKTLHQLHPKHIVFENIDSFTGETPSLQLEAIFNKLVKLQRGGYCYEQNLLFKNVLESLGFNIKMHLARVVWGSRDGTGTARSHMLLSTDINGTKYLADVGFGSMTLTSPILLEKDIEQETPNGLFRLVDVEGFYRLEVLKEEWLPIYKFTLEEVEFSDLAMANWYIATGPDSVFNKFLMITKVDEDARYALFNTTLNIRWNNGRKESSEIIEKDQLAFTLKNHFNLHHLSDELSEKVYKKLKEIPAHFNVTQ</sequence>
<dbReference type="Gene3D" id="2.40.128.150">
    <property type="entry name" value="Cysteine proteinases"/>
    <property type="match status" value="1"/>
</dbReference>
<gene>
    <name evidence="3" type="ORF">HNP36_001334</name>
</gene>
<evidence type="ECO:0000313" key="4">
    <source>
        <dbReference type="Proteomes" id="UP000589738"/>
    </source>
</evidence>
<keyword evidence="4" id="KW-1185">Reference proteome</keyword>
<comment type="similarity">
    <text evidence="1 2">Belongs to the arylamine N-acetyltransferase family.</text>
</comment>
<comment type="caution">
    <text evidence="3">The sequence shown here is derived from an EMBL/GenBank/DDBJ whole genome shotgun (WGS) entry which is preliminary data.</text>
</comment>
<reference evidence="3 4" key="1">
    <citation type="submission" date="2020-08" db="EMBL/GenBank/DDBJ databases">
        <title>Functional genomics of gut bacteria from endangered species of beetles.</title>
        <authorList>
            <person name="Carlos-Shanley C."/>
        </authorList>
    </citation>
    <scope>NUCLEOTIDE SEQUENCE [LARGE SCALE GENOMIC DNA]</scope>
    <source>
        <strain evidence="3 4">S00136</strain>
    </source>
</reference>
<keyword evidence="3" id="KW-0012">Acyltransferase</keyword>
<protein>
    <submittedName>
        <fullName evidence="3">N-hydroxyarylamine O-acetyltransferase</fullName>
        <ecNumber evidence="3">2.3.1.118</ecNumber>
    </submittedName>
</protein>
<dbReference type="EMBL" id="JACHLC010000001">
    <property type="protein sequence ID" value="MBB6370281.1"/>
    <property type="molecule type" value="Genomic_DNA"/>
</dbReference>
<dbReference type="EC" id="2.3.1.118" evidence="3"/>
<keyword evidence="3" id="KW-0808">Transferase</keyword>
<evidence type="ECO:0000313" key="3">
    <source>
        <dbReference type="EMBL" id="MBB6370281.1"/>
    </source>
</evidence>
<dbReference type="AlphaFoldDB" id="A0A841N6E3"/>
<dbReference type="Pfam" id="PF00797">
    <property type="entry name" value="Acetyltransf_2"/>
    <property type="match status" value="1"/>
</dbReference>
<dbReference type="PANTHER" id="PTHR11786:SF0">
    <property type="entry name" value="ARYLAMINE N-ACETYLTRANSFERASE 4-RELATED"/>
    <property type="match status" value="1"/>
</dbReference>
<dbReference type="RefSeq" id="WP_184159180.1">
    <property type="nucleotide sequence ID" value="NZ_JACHLC010000001.1"/>
</dbReference>
<dbReference type="InterPro" id="IPR001447">
    <property type="entry name" value="Arylamine_N-AcTrfase"/>
</dbReference>
<dbReference type="PANTHER" id="PTHR11786">
    <property type="entry name" value="N-HYDROXYARYLAMINE O-ACETYLTRANSFERASE"/>
    <property type="match status" value="1"/>
</dbReference>
<dbReference type="GO" id="GO:0046990">
    <property type="term" value="F:N-hydroxyarylamine O-acetyltransferase activity"/>
    <property type="evidence" value="ECO:0007669"/>
    <property type="project" value="UniProtKB-EC"/>
</dbReference>
<evidence type="ECO:0000256" key="1">
    <source>
        <dbReference type="ARBA" id="ARBA00006547"/>
    </source>
</evidence>
<dbReference type="Gene3D" id="3.30.2140.10">
    <property type="entry name" value="Arylamine N-acetyltransferase"/>
    <property type="match status" value="1"/>
</dbReference>
<accession>A0A841N6E3</accession>
<name>A0A841N6E3_9FLAO</name>